<protein>
    <submittedName>
        <fullName evidence="4">Nucleolar protein 58 isoform X4</fullName>
    </submittedName>
</protein>
<dbReference type="RefSeq" id="XP_065676832.1">
    <property type="nucleotide sequence ID" value="XM_065820760.1"/>
</dbReference>
<keyword evidence="3" id="KW-1185">Reference proteome</keyword>
<feature type="region of interest" description="Disordered" evidence="1">
    <location>
        <begin position="102"/>
        <end position="168"/>
    </location>
</feature>
<gene>
    <name evidence="4" type="primary">LOC100215710</name>
</gene>
<sequence length="219" mass="25227">MKMHSSATKKLFCLFLFLLVVLTVDSLFVSAGNMGPGKKSISSVKKSPPWNKFGAFVKSKLAKSKREMSNSDGSESNESEELTARELNKLILNMIEESDLSDLQDQKKEEELPRFDKKETTEINSNEDKKDELPRFDKRESNEIKKELPRFDKRESDSIKSEEVKKEAIDKDEEKSWRELIGWLVSSEKNNEVTQDEKKELPMSFIGKRRLDDAKKSLA</sequence>
<name>A0ABM4DQG1_HYDVU</name>
<dbReference type="GeneID" id="100215710"/>
<feature type="chain" id="PRO_5045629356" evidence="2">
    <location>
        <begin position="27"/>
        <end position="219"/>
    </location>
</feature>
<keyword evidence="2" id="KW-0732">Signal</keyword>
<dbReference type="Proteomes" id="UP001652625">
    <property type="component" value="Chromosome 15"/>
</dbReference>
<evidence type="ECO:0000256" key="1">
    <source>
        <dbReference type="SAM" id="MobiDB-lite"/>
    </source>
</evidence>
<reference evidence="4" key="1">
    <citation type="submission" date="2025-08" db="UniProtKB">
        <authorList>
            <consortium name="RefSeq"/>
        </authorList>
    </citation>
    <scope>IDENTIFICATION</scope>
</reference>
<evidence type="ECO:0000313" key="4">
    <source>
        <dbReference type="RefSeq" id="XP_065676832.1"/>
    </source>
</evidence>
<evidence type="ECO:0000256" key="2">
    <source>
        <dbReference type="SAM" id="SignalP"/>
    </source>
</evidence>
<organism evidence="3 4">
    <name type="scientific">Hydra vulgaris</name>
    <name type="common">Hydra</name>
    <name type="synonym">Hydra attenuata</name>
    <dbReference type="NCBI Taxonomy" id="6087"/>
    <lineage>
        <taxon>Eukaryota</taxon>
        <taxon>Metazoa</taxon>
        <taxon>Cnidaria</taxon>
        <taxon>Hydrozoa</taxon>
        <taxon>Hydroidolina</taxon>
        <taxon>Anthoathecata</taxon>
        <taxon>Aplanulata</taxon>
        <taxon>Hydridae</taxon>
        <taxon>Hydra</taxon>
    </lineage>
</organism>
<evidence type="ECO:0000313" key="3">
    <source>
        <dbReference type="Proteomes" id="UP001652625"/>
    </source>
</evidence>
<accession>A0ABM4DQG1</accession>
<feature type="compositionally biased region" description="Basic and acidic residues" evidence="1">
    <location>
        <begin position="104"/>
        <end position="168"/>
    </location>
</feature>
<feature type="signal peptide" evidence="2">
    <location>
        <begin position="1"/>
        <end position="26"/>
    </location>
</feature>
<proteinExistence type="predicted"/>